<evidence type="ECO:0000313" key="1">
    <source>
        <dbReference type="EMBL" id="RPA95482.1"/>
    </source>
</evidence>
<sequence>MILNDHDHPFVLVGKYALKWMGVPVYTANIALQIINIPVRTSQMRSICHTLAQSGEWLEVDESSILGLVMMSECGEHRSVRQFKRHDDRWYICLYSKDTYHLTVDNEKVQVPHPINFNLAVVGSGFHPNRTNWRVKPYLIMDQNVKFVWGEPVTFPVFIPSIPEFFNLSLNCMRGPTYQDDDTYHISQIDIHNLARYLVLDLPTQ</sequence>
<keyword evidence="2" id="KW-1185">Reference proteome</keyword>
<dbReference type="EMBL" id="ML120425">
    <property type="protein sequence ID" value="RPA95482.1"/>
    <property type="molecule type" value="Genomic_DNA"/>
</dbReference>
<dbReference type="Proteomes" id="UP000276215">
    <property type="component" value="Unassembled WGS sequence"/>
</dbReference>
<gene>
    <name evidence="1" type="ORF">L873DRAFT_1845944</name>
</gene>
<protein>
    <submittedName>
        <fullName evidence="1">Uncharacterized protein</fullName>
    </submittedName>
</protein>
<organism evidence="1 2">
    <name type="scientific">Choiromyces venosus 120613-1</name>
    <dbReference type="NCBI Taxonomy" id="1336337"/>
    <lineage>
        <taxon>Eukaryota</taxon>
        <taxon>Fungi</taxon>
        <taxon>Dikarya</taxon>
        <taxon>Ascomycota</taxon>
        <taxon>Pezizomycotina</taxon>
        <taxon>Pezizomycetes</taxon>
        <taxon>Pezizales</taxon>
        <taxon>Tuberaceae</taxon>
        <taxon>Choiromyces</taxon>
    </lineage>
</organism>
<name>A0A3N4JB24_9PEZI</name>
<dbReference type="AlphaFoldDB" id="A0A3N4JB24"/>
<dbReference type="OrthoDB" id="2959714at2759"/>
<reference evidence="1 2" key="1">
    <citation type="journal article" date="2018" name="Nat. Ecol. Evol.">
        <title>Pezizomycetes genomes reveal the molecular basis of ectomycorrhizal truffle lifestyle.</title>
        <authorList>
            <person name="Murat C."/>
            <person name="Payen T."/>
            <person name="Noel B."/>
            <person name="Kuo A."/>
            <person name="Morin E."/>
            <person name="Chen J."/>
            <person name="Kohler A."/>
            <person name="Krizsan K."/>
            <person name="Balestrini R."/>
            <person name="Da Silva C."/>
            <person name="Montanini B."/>
            <person name="Hainaut M."/>
            <person name="Levati E."/>
            <person name="Barry K.W."/>
            <person name="Belfiori B."/>
            <person name="Cichocki N."/>
            <person name="Clum A."/>
            <person name="Dockter R.B."/>
            <person name="Fauchery L."/>
            <person name="Guy J."/>
            <person name="Iotti M."/>
            <person name="Le Tacon F."/>
            <person name="Lindquist E.A."/>
            <person name="Lipzen A."/>
            <person name="Malagnac F."/>
            <person name="Mello A."/>
            <person name="Molinier V."/>
            <person name="Miyauchi S."/>
            <person name="Poulain J."/>
            <person name="Riccioni C."/>
            <person name="Rubini A."/>
            <person name="Sitrit Y."/>
            <person name="Splivallo R."/>
            <person name="Traeger S."/>
            <person name="Wang M."/>
            <person name="Zifcakova L."/>
            <person name="Wipf D."/>
            <person name="Zambonelli A."/>
            <person name="Paolocci F."/>
            <person name="Nowrousian M."/>
            <person name="Ottonello S."/>
            <person name="Baldrian P."/>
            <person name="Spatafora J.W."/>
            <person name="Henrissat B."/>
            <person name="Nagy L.G."/>
            <person name="Aury J.M."/>
            <person name="Wincker P."/>
            <person name="Grigoriev I.V."/>
            <person name="Bonfante P."/>
            <person name="Martin F.M."/>
        </authorList>
    </citation>
    <scope>NUCLEOTIDE SEQUENCE [LARGE SCALE GENOMIC DNA]</scope>
    <source>
        <strain evidence="1 2">120613-1</strain>
    </source>
</reference>
<accession>A0A3N4JB24</accession>
<proteinExistence type="predicted"/>
<evidence type="ECO:0000313" key="2">
    <source>
        <dbReference type="Proteomes" id="UP000276215"/>
    </source>
</evidence>